<dbReference type="EMBL" id="HG793196">
    <property type="protein sequence ID" value="CRL30923.1"/>
    <property type="molecule type" value="Genomic_DNA"/>
</dbReference>
<accession>A0A0G4PX86</accession>
<proteinExistence type="predicted"/>
<evidence type="ECO:0000313" key="2">
    <source>
        <dbReference type="Proteomes" id="UP000053732"/>
    </source>
</evidence>
<protein>
    <submittedName>
        <fullName evidence="1">Str. FM013</fullName>
    </submittedName>
</protein>
<dbReference type="Proteomes" id="UP000053732">
    <property type="component" value="Unassembled WGS sequence"/>
</dbReference>
<sequence>MTRVTRWSDKEVTVAVYFTSRGVRPKSVRCLLKRRGFDRSCDAIESKVALVLKQHAHLRGPKGPKRRWDWRTVDGWIDDLLGSPESVNTLINITFEDAEDVASFAAS</sequence>
<dbReference type="AlphaFoldDB" id="A0A0G4PX86"/>
<name>A0A0G4PX86_PENC3</name>
<organism evidence="1 2">
    <name type="scientific">Penicillium camemberti (strain FM 013)</name>
    <dbReference type="NCBI Taxonomy" id="1429867"/>
    <lineage>
        <taxon>Eukaryota</taxon>
        <taxon>Fungi</taxon>
        <taxon>Dikarya</taxon>
        <taxon>Ascomycota</taxon>
        <taxon>Pezizomycotina</taxon>
        <taxon>Eurotiomycetes</taxon>
        <taxon>Eurotiomycetidae</taxon>
        <taxon>Eurotiales</taxon>
        <taxon>Aspergillaceae</taxon>
        <taxon>Penicillium</taxon>
    </lineage>
</organism>
<keyword evidence="2" id="KW-1185">Reference proteome</keyword>
<evidence type="ECO:0000313" key="1">
    <source>
        <dbReference type="EMBL" id="CRL30923.1"/>
    </source>
</evidence>
<gene>
    <name evidence="1" type="ORF">PCAMFM013_S063g000029</name>
</gene>
<reference evidence="1 2" key="1">
    <citation type="journal article" date="2014" name="Nat. Commun.">
        <title>Multiple recent horizontal transfers of a large genomic region in cheese making fungi.</title>
        <authorList>
            <person name="Cheeseman K."/>
            <person name="Ropars J."/>
            <person name="Renault P."/>
            <person name="Dupont J."/>
            <person name="Gouzy J."/>
            <person name="Branca A."/>
            <person name="Abraham A.L."/>
            <person name="Ceppi M."/>
            <person name="Conseiller E."/>
            <person name="Debuchy R."/>
            <person name="Malagnac F."/>
            <person name="Goarin A."/>
            <person name="Silar P."/>
            <person name="Lacoste S."/>
            <person name="Sallet E."/>
            <person name="Bensimon A."/>
            <person name="Giraud T."/>
            <person name="Brygoo Y."/>
        </authorList>
    </citation>
    <scope>NUCLEOTIDE SEQUENCE [LARGE SCALE GENOMIC DNA]</scope>
    <source>
        <strain evidence="2">FM 013</strain>
    </source>
</reference>